<protein>
    <submittedName>
        <fullName evidence="2">GD17810</fullName>
    </submittedName>
</protein>
<feature type="transmembrane region" description="Helical" evidence="1">
    <location>
        <begin position="242"/>
        <end position="262"/>
    </location>
</feature>
<reference evidence="2 3" key="1">
    <citation type="journal article" date="2007" name="Nature">
        <title>Evolution of genes and genomes on the Drosophila phylogeny.</title>
        <authorList>
            <consortium name="Drosophila 12 Genomes Consortium"/>
            <person name="Clark A.G."/>
            <person name="Eisen M.B."/>
            <person name="Smith D.R."/>
            <person name="Bergman C.M."/>
            <person name="Oliver B."/>
            <person name="Markow T.A."/>
            <person name="Kaufman T.C."/>
            <person name="Kellis M."/>
            <person name="Gelbart W."/>
            <person name="Iyer V.N."/>
            <person name="Pollard D.A."/>
            <person name="Sackton T.B."/>
            <person name="Larracuente A.M."/>
            <person name="Singh N.D."/>
            <person name="Abad J.P."/>
            <person name="Abt D.N."/>
            <person name="Adryan B."/>
            <person name="Aguade M."/>
            <person name="Akashi H."/>
            <person name="Anderson W.W."/>
            <person name="Aquadro C.F."/>
            <person name="Ardell D.H."/>
            <person name="Arguello R."/>
            <person name="Artieri C.G."/>
            <person name="Barbash D.A."/>
            <person name="Barker D."/>
            <person name="Barsanti P."/>
            <person name="Batterham P."/>
            <person name="Batzoglou S."/>
            <person name="Begun D."/>
            <person name="Bhutkar A."/>
            <person name="Blanco E."/>
            <person name="Bosak S.A."/>
            <person name="Bradley R.K."/>
            <person name="Brand A.D."/>
            <person name="Brent M.R."/>
            <person name="Brooks A.N."/>
            <person name="Brown R.H."/>
            <person name="Butlin R.K."/>
            <person name="Caggese C."/>
            <person name="Calvi B.R."/>
            <person name="Bernardo de Carvalho A."/>
            <person name="Caspi A."/>
            <person name="Castrezana S."/>
            <person name="Celniker S.E."/>
            <person name="Chang J.L."/>
            <person name="Chapple C."/>
            <person name="Chatterji S."/>
            <person name="Chinwalla A."/>
            <person name="Civetta A."/>
            <person name="Clifton S.W."/>
            <person name="Comeron J.M."/>
            <person name="Costello J.C."/>
            <person name="Coyne J.A."/>
            <person name="Daub J."/>
            <person name="David R.G."/>
            <person name="Delcher A.L."/>
            <person name="Delehaunty K."/>
            <person name="Do C.B."/>
            <person name="Ebling H."/>
            <person name="Edwards K."/>
            <person name="Eickbush T."/>
            <person name="Evans J.D."/>
            <person name="Filipski A."/>
            <person name="Findeiss S."/>
            <person name="Freyhult E."/>
            <person name="Fulton L."/>
            <person name="Fulton R."/>
            <person name="Garcia A.C."/>
            <person name="Gardiner A."/>
            <person name="Garfield D.A."/>
            <person name="Garvin B.E."/>
            <person name="Gibson G."/>
            <person name="Gilbert D."/>
            <person name="Gnerre S."/>
            <person name="Godfrey J."/>
            <person name="Good R."/>
            <person name="Gotea V."/>
            <person name="Gravely B."/>
            <person name="Greenberg A.J."/>
            <person name="Griffiths-Jones S."/>
            <person name="Gross S."/>
            <person name="Guigo R."/>
            <person name="Gustafson E.A."/>
            <person name="Haerty W."/>
            <person name="Hahn M.W."/>
            <person name="Halligan D.L."/>
            <person name="Halpern A.L."/>
            <person name="Halter G.M."/>
            <person name="Han M.V."/>
            <person name="Heger A."/>
            <person name="Hillier L."/>
            <person name="Hinrichs A.S."/>
            <person name="Holmes I."/>
            <person name="Hoskins R.A."/>
            <person name="Hubisz M.J."/>
            <person name="Hultmark D."/>
            <person name="Huntley M.A."/>
            <person name="Jaffe D.B."/>
            <person name="Jagadeeshan S."/>
            <person name="Jeck W.R."/>
            <person name="Johnson J."/>
            <person name="Jones C.D."/>
            <person name="Jordan W.C."/>
            <person name="Karpen G.H."/>
            <person name="Kataoka E."/>
            <person name="Keightley P.D."/>
            <person name="Kheradpour P."/>
            <person name="Kirkness E.F."/>
            <person name="Koerich L.B."/>
            <person name="Kristiansen K."/>
            <person name="Kudrna D."/>
            <person name="Kulathinal R.J."/>
            <person name="Kumar S."/>
            <person name="Kwok R."/>
            <person name="Lander E."/>
            <person name="Langley C.H."/>
            <person name="Lapoint R."/>
            <person name="Lazzaro B.P."/>
            <person name="Lee S.J."/>
            <person name="Levesque L."/>
            <person name="Li R."/>
            <person name="Lin C.F."/>
            <person name="Lin M.F."/>
            <person name="Lindblad-Toh K."/>
            <person name="Llopart A."/>
            <person name="Long M."/>
            <person name="Low L."/>
            <person name="Lozovsky E."/>
            <person name="Lu J."/>
            <person name="Luo M."/>
            <person name="Machado C.A."/>
            <person name="Makalowski W."/>
            <person name="Marzo M."/>
            <person name="Matsuda M."/>
            <person name="Matzkin L."/>
            <person name="McAllister B."/>
            <person name="McBride C.S."/>
            <person name="McKernan B."/>
            <person name="McKernan K."/>
            <person name="Mendez-Lago M."/>
            <person name="Minx P."/>
            <person name="Mollenhauer M.U."/>
            <person name="Montooth K."/>
            <person name="Mount S.M."/>
            <person name="Mu X."/>
            <person name="Myers E."/>
            <person name="Negre B."/>
            <person name="Newfeld S."/>
            <person name="Nielsen R."/>
            <person name="Noor M.A."/>
            <person name="O'Grady P."/>
            <person name="Pachter L."/>
            <person name="Papaceit M."/>
            <person name="Parisi M.J."/>
            <person name="Parisi M."/>
            <person name="Parts L."/>
            <person name="Pedersen J.S."/>
            <person name="Pesole G."/>
            <person name="Phillippy A.M."/>
            <person name="Ponting C.P."/>
            <person name="Pop M."/>
            <person name="Porcelli D."/>
            <person name="Powell J.R."/>
            <person name="Prohaska S."/>
            <person name="Pruitt K."/>
            <person name="Puig M."/>
            <person name="Quesneville H."/>
            <person name="Ram K.R."/>
            <person name="Rand D."/>
            <person name="Rasmussen M.D."/>
            <person name="Reed L.K."/>
            <person name="Reenan R."/>
            <person name="Reily A."/>
            <person name="Remington K.A."/>
            <person name="Rieger T.T."/>
            <person name="Ritchie M.G."/>
            <person name="Robin C."/>
            <person name="Rogers Y.H."/>
            <person name="Rohde C."/>
            <person name="Rozas J."/>
            <person name="Rubenfield M.J."/>
            <person name="Ruiz A."/>
            <person name="Russo S."/>
            <person name="Salzberg S.L."/>
            <person name="Sanchez-Gracia A."/>
            <person name="Saranga D.J."/>
            <person name="Sato H."/>
            <person name="Schaeffer S.W."/>
            <person name="Schatz M.C."/>
            <person name="Schlenke T."/>
            <person name="Schwartz R."/>
            <person name="Segarra C."/>
            <person name="Singh R.S."/>
            <person name="Sirot L."/>
            <person name="Sirota M."/>
            <person name="Sisneros N.B."/>
            <person name="Smith C.D."/>
            <person name="Smith T.F."/>
            <person name="Spieth J."/>
            <person name="Stage D.E."/>
            <person name="Stark A."/>
            <person name="Stephan W."/>
            <person name="Strausberg R.L."/>
            <person name="Strempel S."/>
            <person name="Sturgill D."/>
            <person name="Sutton G."/>
            <person name="Sutton G.G."/>
            <person name="Tao W."/>
            <person name="Teichmann S."/>
            <person name="Tobari Y.N."/>
            <person name="Tomimura Y."/>
            <person name="Tsolas J.M."/>
            <person name="Valente V.L."/>
            <person name="Venter E."/>
            <person name="Venter J.C."/>
            <person name="Vicario S."/>
            <person name="Vieira F.G."/>
            <person name="Vilella A.J."/>
            <person name="Villasante A."/>
            <person name="Walenz B."/>
            <person name="Wang J."/>
            <person name="Wasserman M."/>
            <person name="Watts T."/>
            <person name="Wilson D."/>
            <person name="Wilson R.K."/>
            <person name="Wing R.A."/>
            <person name="Wolfner M.F."/>
            <person name="Wong A."/>
            <person name="Wong G.K."/>
            <person name="Wu C.I."/>
            <person name="Wu G."/>
            <person name="Yamamoto D."/>
            <person name="Yang H.P."/>
            <person name="Yang S.P."/>
            <person name="Yorke J.A."/>
            <person name="Yoshida K."/>
            <person name="Zdobnov E."/>
            <person name="Zhang P."/>
            <person name="Zhang Y."/>
            <person name="Zimin A.V."/>
            <person name="Baldwin J."/>
            <person name="Abdouelleil A."/>
            <person name="Abdulkadir J."/>
            <person name="Abebe A."/>
            <person name="Abera B."/>
            <person name="Abreu J."/>
            <person name="Acer S.C."/>
            <person name="Aftuck L."/>
            <person name="Alexander A."/>
            <person name="An P."/>
            <person name="Anderson E."/>
            <person name="Anderson S."/>
            <person name="Arachi H."/>
            <person name="Azer M."/>
            <person name="Bachantsang P."/>
            <person name="Barry A."/>
            <person name="Bayul T."/>
            <person name="Berlin A."/>
            <person name="Bessette D."/>
            <person name="Bloom T."/>
            <person name="Blye J."/>
            <person name="Boguslavskiy L."/>
            <person name="Bonnet C."/>
            <person name="Boukhgalter B."/>
            <person name="Bourzgui I."/>
            <person name="Brown A."/>
            <person name="Cahill P."/>
            <person name="Channer S."/>
            <person name="Cheshatsang Y."/>
            <person name="Chuda L."/>
            <person name="Citroen M."/>
            <person name="Collymore A."/>
            <person name="Cooke P."/>
            <person name="Costello M."/>
            <person name="D'Aco K."/>
            <person name="Daza R."/>
            <person name="De Haan G."/>
            <person name="DeGray S."/>
            <person name="DeMaso C."/>
            <person name="Dhargay N."/>
            <person name="Dooley K."/>
            <person name="Dooley E."/>
            <person name="Doricent M."/>
            <person name="Dorje P."/>
            <person name="Dorjee K."/>
            <person name="Dupes A."/>
            <person name="Elong R."/>
            <person name="Falk J."/>
            <person name="Farina A."/>
            <person name="Faro S."/>
            <person name="Ferguson D."/>
            <person name="Fisher S."/>
            <person name="Foley C.D."/>
            <person name="Franke A."/>
            <person name="Friedrich D."/>
            <person name="Gadbois L."/>
            <person name="Gearin G."/>
            <person name="Gearin C.R."/>
            <person name="Giannoukos G."/>
            <person name="Goode T."/>
            <person name="Graham J."/>
            <person name="Grandbois E."/>
            <person name="Grewal S."/>
            <person name="Gyaltsen K."/>
            <person name="Hafez N."/>
            <person name="Hagos B."/>
            <person name="Hall J."/>
            <person name="Henson C."/>
            <person name="Hollinger A."/>
            <person name="Honan T."/>
            <person name="Huard M.D."/>
            <person name="Hughes L."/>
            <person name="Hurhula B."/>
            <person name="Husby M.E."/>
            <person name="Kamat A."/>
            <person name="Kanga B."/>
            <person name="Kashin S."/>
            <person name="Khazanovich D."/>
            <person name="Kisner P."/>
            <person name="Lance K."/>
            <person name="Lara M."/>
            <person name="Lee W."/>
            <person name="Lennon N."/>
            <person name="Letendre F."/>
            <person name="LeVine R."/>
            <person name="Lipovsky A."/>
            <person name="Liu X."/>
            <person name="Liu J."/>
            <person name="Liu S."/>
            <person name="Lokyitsang T."/>
            <person name="Lokyitsang Y."/>
            <person name="Lubonja R."/>
            <person name="Lui A."/>
            <person name="MacDonald P."/>
            <person name="Magnisalis V."/>
            <person name="Maru K."/>
            <person name="Matthews C."/>
            <person name="McCusker W."/>
            <person name="McDonough S."/>
            <person name="Mehta T."/>
            <person name="Meldrim J."/>
            <person name="Meneus L."/>
            <person name="Mihai O."/>
            <person name="Mihalev A."/>
            <person name="Mihova T."/>
            <person name="Mittelman R."/>
            <person name="Mlenga V."/>
            <person name="Montmayeur A."/>
            <person name="Mulrain L."/>
            <person name="Navidi A."/>
            <person name="Naylor J."/>
            <person name="Negash T."/>
            <person name="Nguyen T."/>
            <person name="Nguyen N."/>
            <person name="Nicol R."/>
            <person name="Norbu C."/>
            <person name="Norbu N."/>
            <person name="Novod N."/>
            <person name="O'Neill B."/>
            <person name="Osman S."/>
            <person name="Markiewicz E."/>
            <person name="Oyono O.L."/>
            <person name="Patti C."/>
            <person name="Phunkhang P."/>
            <person name="Pierre F."/>
            <person name="Priest M."/>
            <person name="Raghuraman S."/>
            <person name="Rege F."/>
            <person name="Reyes R."/>
            <person name="Rise C."/>
            <person name="Rogov P."/>
            <person name="Ross K."/>
            <person name="Ryan E."/>
            <person name="Settipalli S."/>
            <person name="Shea T."/>
            <person name="Sherpa N."/>
            <person name="Shi L."/>
            <person name="Shih D."/>
            <person name="Sparrow T."/>
            <person name="Spaulding J."/>
            <person name="Stalker J."/>
            <person name="Stange-Thomann N."/>
            <person name="Stavropoulos S."/>
            <person name="Stone C."/>
            <person name="Strader C."/>
            <person name="Tesfaye S."/>
            <person name="Thomson T."/>
            <person name="Thoulutsang Y."/>
            <person name="Thoulutsang D."/>
            <person name="Topham K."/>
            <person name="Topping I."/>
            <person name="Tsamla T."/>
            <person name="Vassiliev H."/>
            <person name="Vo A."/>
            <person name="Wangchuk T."/>
            <person name="Wangdi T."/>
            <person name="Weiand M."/>
            <person name="Wilkinson J."/>
            <person name="Wilson A."/>
            <person name="Yadav S."/>
            <person name="Young G."/>
            <person name="Yu Q."/>
            <person name="Zembek L."/>
            <person name="Zhong D."/>
            <person name="Zimmer A."/>
            <person name="Zwirko Z."/>
            <person name="Jaffe D.B."/>
            <person name="Alvarez P."/>
            <person name="Brockman W."/>
            <person name="Butler J."/>
            <person name="Chin C."/>
            <person name="Gnerre S."/>
            <person name="Grabherr M."/>
            <person name="Kleber M."/>
            <person name="Mauceli E."/>
            <person name="MacCallum I."/>
        </authorList>
    </citation>
    <scope>NUCLEOTIDE SEQUENCE [LARGE SCALE GENOMIC DNA]</scope>
    <source>
        <strain evidence="3">white501</strain>
    </source>
</reference>
<evidence type="ECO:0000256" key="1">
    <source>
        <dbReference type="SAM" id="Phobius"/>
    </source>
</evidence>
<dbReference type="AlphaFoldDB" id="B4Q6E5"/>
<keyword evidence="1" id="KW-1133">Transmembrane helix</keyword>
<gene>
    <name evidence="2" type="primary">Dsim\GD17810</name>
    <name evidence="2" type="ORF">Dsim_GD17810</name>
</gene>
<organism evidence="2 3">
    <name type="scientific">Drosophila simulans</name>
    <name type="common">Fruit fly</name>
    <dbReference type="NCBI Taxonomy" id="7240"/>
    <lineage>
        <taxon>Eukaryota</taxon>
        <taxon>Metazoa</taxon>
        <taxon>Ecdysozoa</taxon>
        <taxon>Arthropoda</taxon>
        <taxon>Hexapoda</taxon>
        <taxon>Insecta</taxon>
        <taxon>Pterygota</taxon>
        <taxon>Neoptera</taxon>
        <taxon>Endopterygota</taxon>
        <taxon>Diptera</taxon>
        <taxon>Brachycera</taxon>
        <taxon>Muscomorpha</taxon>
        <taxon>Ephydroidea</taxon>
        <taxon>Drosophilidae</taxon>
        <taxon>Drosophila</taxon>
        <taxon>Sophophora</taxon>
    </lineage>
</organism>
<keyword evidence="3" id="KW-1185">Reference proteome</keyword>
<keyword evidence="1" id="KW-0472">Membrane</keyword>
<name>B4Q6E5_DROSI</name>
<evidence type="ECO:0000313" key="3">
    <source>
        <dbReference type="Proteomes" id="UP000000304"/>
    </source>
</evidence>
<keyword evidence="1" id="KW-0812">Transmembrane</keyword>
<dbReference type="Proteomes" id="UP000000304">
    <property type="component" value="Chromosome 2L"/>
</dbReference>
<dbReference type="EMBL" id="CM000361">
    <property type="protein sequence ID" value="EDX05127.1"/>
    <property type="molecule type" value="Genomic_DNA"/>
</dbReference>
<evidence type="ECO:0000313" key="2">
    <source>
        <dbReference type="EMBL" id="EDX05127.1"/>
    </source>
</evidence>
<feature type="transmembrane region" description="Helical" evidence="1">
    <location>
        <begin position="127"/>
        <end position="146"/>
    </location>
</feature>
<sequence>MSESRNVGGVENSSQPQLVRIIGDPGRVAAEAAANGGSIIFREVMCALLAHHLSELLDTSPRPCRISSGPMWMCHDQVHQPQSLGHFLMAKPQPPSLFLLDCFLALWLTYQKANIITPNASPGISRVALLVGVLAIIFDFFCDFCSRRRRPRRRRRRRTWPLYTCQWHLWPHSRASVYPTVGRLVVSPVVAVPDVACCSVAVAVAVAADVAAAIAVFVWLNRYYGLPTTLVNMPPEHRPYDGLWMGELGTHTWPFICVYIILRCNKFLPPDSSGGVATKARMRKVKRQRQNSCFHSRCWRSLETKIQG</sequence>
<feature type="transmembrane region" description="Helical" evidence="1">
    <location>
        <begin position="200"/>
        <end position="222"/>
    </location>
</feature>
<accession>B4Q6E5</accession>
<dbReference type="HOGENOM" id="CLU_903907_0_0_1"/>
<proteinExistence type="predicted"/>